<organism evidence="2 3">
    <name type="scientific">Tuber magnatum</name>
    <name type="common">white Piedmont truffle</name>
    <dbReference type="NCBI Taxonomy" id="42249"/>
    <lineage>
        <taxon>Eukaryota</taxon>
        <taxon>Fungi</taxon>
        <taxon>Dikarya</taxon>
        <taxon>Ascomycota</taxon>
        <taxon>Pezizomycotina</taxon>
        <taxon>Pezizomycetes</taxon>
        <taxon>Pezizales</taxon>
        <taxon>Tuberaceae</taxon>
        <taxon>Tuber</taxon>
    </lineage>
</organism>
<comment type="caution">
    <text evidence="2">The sequence shown here is derived from an EMBL/GenBank/DDBJ whole genome shotgun (WGS) entry which is preliminary data.</text>
</comment>
<sequence>MTDNNNDTMAAEPPNYAVLAQHLHVLANEISLFPNVIALHNHPQICELVEKIRGDAHVFQEDVQLLAELIKENIRRQEAQRVLEDLGICHCDQDRLSQRFSNVSLSGSAEVGHTPGVDEMPMQEAGSSPGAESGI</sequence>
<accession>A0A317T5V9</accession>
<proteinExistence type="predicted"/>
<protein>
    <submittedName>
        <fullName evidence="2">Uncharacterized protein</fullName>
    </submittedName>
</protein>
<name>A0A317T5V9_9PEZI</name>
<evidence type="ECO:0000313" key="2">
    <source>
        <dbReference type="EMBL" id="PWW80866.1"/>
    </source>
</evidence>
<dbReference type="AlphaFoldDB" id="A0A317T5V9"/>
<keyword evidence="3" id="KW-1185">Reference proteome</keyword>
<evidence type="ECO:0000256" key="1">
    <source>
        <dbReference type="SAM" id="MobiDB-lite"/>
    </source>
</evidence>
<gene>
    <name evidence="2" type="ORF">C7212DRAFT_307198</name>
</gene>
<dbReference type="Proteomes" id="UP000246991">
    <property type="component" value="Unassembled WGS sequence"/>
</dbReference>
<dbReference type="EMBL" id="PYWC01000001">
    <property type="protein sequence ID" value="PWW80866.1"/>
    <property type="molecule type" value="Genomic_DNA"/>
</dbReference>
<reference evidence="2 3" key="1">
    <citation type="submission" date="2018-03" db="EMBL/GenBank/DDBJ databases">
        <title>Genomes of Pezizomycetes fungi and the evolution of truffles.</title>
        <authorList>
            <person name="Murat C."/>
            <person name="Payen T."/>
            <person name="Noel B."/>
            <person name="Kuo A."/>
            <person name="Martin F.M."/>
        </authorList>
    </citation>
    <scope>NUCLEOTIDE SEQUENCE [LARGE SCALE GENOMIC DNA]</scope>
    <source>
        <strain evidence="2">091103-1</strain>
    </source>
</reference>
<feature type="region of interest" description="Disordered" evidence="1">
    <location>
        <begin position="106"/>
        <end position="135"/>
    </location>
</feature>
<evidence type="ECO:0000313" key="3">
    <source>
        <dbReference type="Proteomes" id="UP000246991"/>
    </source>
</evidence>
<dbReference type="OrthoDB" id="5413892at2759"/>